<dbReference type="HOGENOM" id="CLU_2044407_0_0_2"/>
<dbReference type="OrthoDB" id="144892at2157"/>
<organism evidence="1 2">
    <name type="scientific">Methanococcoides burtonii (strain DSM 6242 / NBRC 107633 / OCM 468 / ACE-M)</name>
    <dbReference type="NCBI Taxonomy" id="259564"/>
    <lineage>
        <taxon>Archaea</taxon>
        <taxon>Methanobacteriati</taxon>
        <taxon>Methanobacteriota</taxon>
        <taxon>Stenosarchaea group</taxon>
        <taxon>Methanomicrobia</taxon>
        <taxon>Methanosarcinales</taxon>
        <taxon>Methanosarcinaceae</taxon>
        <taxon>Methanococcoides</taxon>
    </lineage>
</organism>
<dbReference type="KEGG" id="mbu:Mbur_0517"/>
<dbReference type="EMBL" id="CP000300">
    <property type="protein sequence ID" value="ABE51499.1"/>
    <property type="molecule type" value="Genomic_DNA"/>
</dbReference>
<dbReference type="RefSeq" id="WP_011498661.1">
    <property type="nucleotide sequence ID" value="NC_007955.1"/>
</dbReference>
<dbReference type="AlphaFoldDB" id="Q12YH7"/>
<reference evidence="2" key="1">
    <citation type="journal article" date="2009" name="ISME J.">
        <title>The genome sequence of the psychrophilic archaeon, Methanococcoides burtonii: the role of genome evolution in cold adaptation.</title>
        <authorList>
            <person name="Allen M.A."/>
            <person name="Lauro F.M."/>
            <person name="Williams T.J."/>
            <person name="Burg D."/>
            <person name="Siddiqui K.S."/>
            <person name="De Francisci D."/>
            <person name="Chong K.W."/>
            <person name="Pilak O."/>
            <person name="Chew H.H."/>
            <person name="De Maere M.Z."/>
            <person name="Ting L."/>
            <person name="Katrib M."/>
            <person name="Ng C."/>
            <person name="Sowers K.R."/>
            <person name="Galperin M.Y."/>
            <person name="Anderson I.J."/>
            <person name="Ivanova N."/>
            <person name="Dalin E."/>
            <person name="Martinez M."/>
            <person name="Lapidus A."/>
            <person name="Hauser L."/>
            <person name="Land M."/>
            <person name="Thomas T."/>
            <person name="Cavicchioli R."/>
        </authorList>
    </citation>
    <scope>NUCLEOTIDE SEQUENCE [LARGE SCALE GENOMIC DNA]</scope>
    <source>
        <strain evidence="2">DSM 6242 / NBRC 107633 / OCM 468 / ACE-M</strain>
    </source>
</reference>
<dbReference type="Proteomes" id="UP000001979">
    <property type="component" value="Chromosome"/>
</dbReference>
<dbReference type="GeneID" id="3998619"/>
<evidence type="ECO:0000313" key="1">
    <source>
        <dbReference type="EMBL" id="ABE51499.1"/>
    </source>
</evidence>
<proteinExistence type="predicted"/>
<evidence type="ECO:0000313" key="2">
    <source>
        <dbReference type="Proteomes" id="UP000001979"/>
    </source>
</evidence>
<protein>
    <submittedName>
        <fullName evidence="1">Uncharacterized protein</fullName>
    </submittedName>
</protein>
<gene>
    <name evidence="1" type="ordered locus">Mbur_0517</name>
</gene>
<dbReference type="SUPFAM" id="SSF56349">
    <property type="entry name" value="DNA breaking-rejoining enzymes"/>
    <property type="match status" value="1"/>
</dbReference>
<accession>Q12YH7</accession>
<sequence length="120" mass="13631">MKIVDDHGLKPGTIRTYKRMVKKFFRVLGNGDTKEELDKIMNACGHPRDKAMIAVLADSGMRSWCIGFLSHQHAEFNQYGAILYISQTSKIKKTTNAKKPMGTGEKFQDHLAKDIEEILF</sequence>
<name>Q12YH7_METBU</name>
<dbReference type="InterPro" id="IPR011010">
    <property type="entry name" value="DNA_brk_join_enz"/>
</dbReference>
<keyword evidence="2" id="KW-1185">Reference proteome</keyword>
<dbReference type="GO" id="GO:0003677">
    <property type="term" value="F:DNA binding"/>
    <property type="evidence" value="ECO:0007669"/>
    <property type="project" value="InterPro"/>
</dbReference>